<dbReference type="Gene3D" id="1.10.150.240">
    <property type="entry name" value="Putative phosphatase, domain 2"/>
    <property type="match status" value="1"/>
</dbReference>
<dbReference type="RefSeq" id="WP_219749742.1">
    <property type="nucleotide sequence ID" value="NZ_JAHXZN010000007.1"/>
</dbReference>
<accession>A0ABS7BRZ8</accession>
<evidence type="ECO:0000313" key="5">
    <source>
        <dbReference type="EMBL" id="MBW6532361.1"/>
    </source>
</evidence>
<dbReference type="EMBL" id="JAHXZN010000007">
    <property type="protein sequence ID" value="MBW6532361.1"/>
    <property type="molecule type" value="Genomic_DNA"/>
</dbReference>
<dbReference type="InterPro" id="IPR036412">
    <property type="entry name" value="HAD-like_sf"/>
</dbReference>
<proteinExistence type="inferred from homology"/>
<dbReference type="Pfam" id="PF00702">
    <property type="entry name" value="Hydrolase"/>
    <property type="match status" value="1"/>
</dbReference>
<name>A0ABS7BRZ8_9SPHN</name>
<dbReference type="PANTHER" id="PTHR46193:SF10">
    <property type="entry name" value="6-PHOSPHOGLUCONATE PHOSPHATASE"/>
    <property type="match status" value="1"/>
</dbReference>
<dbReference type="InterPro" id="IPR023214">
    <property type="entry name" value="HAD_sf"/>
</dbReference>
<dbReference type="Gene3D" id="3.40.50.1000">
    <property type="entry name" value="HAD superfamily/HAD-like"/>
    <property type="match status" value="1"/>
</dbReference>
<dbReference type="SFLD" id="SFLDS00003">
    <property type="entry name" value="Haloacid_Dehalogenase"/>
    <property type="match status" value="1"/>
</dbReference>
<evidence type="ECO:0000256" key="2">
    <source>
        <dbReference type="ARBA" id="ARBA00006171"/>
    </source>
</evidence>
<keyword evidence="3" id="KW-0479">Metal-binding</keyword>
<dbReference type="SUPFAM" id="SSF56784">
    <property type="entry name" value="HAD-like"/>
    <property type="match status" value="1"/>
</dbReference>
<dbReference type="InterPro" id="IPR006439">
    <property type="entry name" value="HAD-SF_hydro_IA"/>
</dbReference>
<dbReference type="Proteomes" id="UP000759103">
    <property type="component" value="Unassembled WGS sequence"/>
</dbReference>
<keyword evidence="4" id="KW-0460">Magnesium</keyword>
<evidence type="ECO:0000313" key="6">
    <source>
        <dbReference type="Proteomes" id="UP000759103"/>
    </source>
</evidence>
<reference evidence="5 6" key="1">
    <citation type="submission" date="2021-07" db="EMBL/GenBank/DDBJ databases">
        <title>Sphingomonas sp.</title>
        <authorList>
            <person name="Feng G."/>
            <person name="Li J."/>
            <person name="Pan M."/>
        </authorList>
    </citation>
    <scope>NUCLEOTIDE SEQUENCE [LARGE SCALE GENOMIC DNA]</scope>
    <source>
        <strain evidence="5 6">RRHST34</strain>
    </source>
</reference>
<comment type="cofactor">
    <cofactor evidence="1">
        <name>Mg(2+)</name>
        <dbReference type="ChEBI" id="CHEBI:18420"/>
    </cofactor>
</comment>
<dbReference type="InterPro" id="IPR023198">
    <property type="entry name" value="PGP-like_dom2"/>
</dbReference>
<evidence type="ECO:0000256" key="3">
    <source>
        <dbReference type="ARBA" id="ARBA00022723"/>
    </source>
</evidence>
<sequence>MSVAPPIEALLFDFDGVLIESEASGNRHLADYLTDAGHPTSPEQAMAQFMGLSGADFTGAVERWIGRPLPDDFRAARHAEDERCLAEGIAEVAGAAAFVRSLPAELPRAVVSSSRVRWIRTHLQHLGLLESFGDHLYSGAEHVARGKPAPDLYWYGAARLGVPIEHCAVIEDSPVGATGAVASGAYVIGLVAASHCAPDHAERLRAIGVDAIARDYDEVAALLTRLRSGGEWEAQQSIG</sequence>
<evidence type="ECO:0000256" key="4">
    <source>
        <dbReference type="ARBA" id="ARBA00022842"/>
    </source>
</evidence>
<comment type="caution">
    <text evidence="5">The sequence shown here is derived from an EMBL/GenBank/DDBJ whole genome shotgun (WGS) entry which is preliminary data.</text>
</comment>
<dbReference type="SFLD" id="SFLDG01129">
    <property type="entry name" value="C1.5:_HAD__Beta-PGM__Phosphata"/>
    <property type="match status" value="1"/>
</dbReference>
<protein>
    <submittedName>
        <fullName evidence="5">HAD family phosphatase</fullName>
    </submittedName>
</protein>
<organism evidence="5 6">
    <name type="scientific">Sphingomonas citri</name>
    <dbReference type="NCBI Taxonomy" id="2862499"/>
    <lineage>
        <taxon>Bacteria</taxon>
        <taxon>Pseudomonadati</taxon>
        <taxon>Pseudomonadota</taxon>
        <taxon>Alphaproteobacteria</taxon>
        <taxon>Sphingomonadales</taxon>
        <taxon>Sphingomonadaceae</taxon>
        <taxon>Sphingomonas</taxon>
    </lineage>
</organism>
<dbReference type="InterPro" id="IPR051600">
    <property type="entry name" value="Beta-PGM-like"/>
</dbReference>
<dbReference type="PANTHER" id="PTHR46193">
    <property type="entry name" value="6-PHOSPHOGLUCONATE PHOSPHATASE"/>
    <property type="match status" value="1"/>
</dbReference>
<gene>
    <name evidence="5" type="ORF">KZ820_16590</name>
</gene>
<keyword evidence="6" id="KW-1185">Reference proteome</keyword>
<comment type="similarity">
    <text evidence="2">Belongs to the HAD-like hydrolase superfamily. CbbY/CbbZ/Gph/YieH family.</text>
</comment>
<dbReference type="NCBIfam" id="TIGR01509">
    <property type="entry name" value="HAD-SF-IA-v3"/>
    <property type="match status" value="1"/>
</dbReference>
<evidence type="ECO:0000256" key="1">
    <source>
        <dbReference type="ARBA" id="ARBA00001946"/>
    </source>
</evidence>